<sequence>MSVFKRGTLIAAVAALVPLGVVVANETTSNGPSSAPVPAASSASLGDPATAAPDVEELIAQLTVVDELPKVPGYERDCTKDKACVYGPAWTDNYVGRDSRNGCDTRNDVLGQQLVNVTFKPGTRDCKVTGGLLHDPYTGKNIDFDPKKPSAIQIDHVFPLARSWRAGAANWSIEQRTAFANDTERNLLAVDGPANQAKSDKGLDTWMPTNTDYHCDYARTYLNVAATYHLAVTRGDVESARSACALGQ</sequence>
<name>A0A0F7DB58_RHOHA</name>
<reference evidence="5" key="1">
    <citation type="journal article" date="2015" name="Infect. Immun.">
        <title>An Invertron-Like Linear Plasmid Mediates Intracellular Survival and Virulence in Bovine Isolates of Rhodococcus equi.</title>
        <authorList>
            <person name="Valero-Rello A."/>
            <person name="Hapeshi A."/>
            <person name="Anastasi E."/>
            <person name="Alvarez S."/>
            <person name="Scortti M."/>
            <person name="Meijer W.G."/>
            <person name="MacArthur I."/>
            <person name="Vazquez-Boland J.A."/>
        </authorList>
    </citation>
    <scope>NUCLEOTIDE SEQUENCE</scope>
    <source>
        <strain evidence="5">PAM1571</strain>
        <strain evidence="4">PAM2012</strain>
        <plasmid evidence="5">pVAPN1571</plasmid>
        <plasmid evidence="4">pVAPN2012</plasmid>
    </source>
</reference>
<dbReference type="Pfam" id="PF07510">
    <property type="entry name" value="GmrSD_C"/>
    <property type="match status" value="1"/>
</dbReference>
<dbReference type="RefSeq" id="WP_172685857.1">
    <property type="nucleotide sequence ID" value="NZ_AP024182.1"/>
</dbReference>
<keyword evidence="5" id="KW-0255">Endonuclease</keyword>
<dbReference type="PANTHER" id="PTHR24094:SF15">
    <property type="entry name" value="AMP-DEPENDENT SYNTHETASE_LIGASE DOMAIN-CONTAINING PROTEIN-RELATED"/>
    <property type="match status" value="1"/>
</dbReference>
<evidence type="ECO:0000256" key="1">
    <source>
        <dbReference type="SAM" id="MobiDB-lite"/>
    </source>
</evidence>
<evidence type="ECO:0000259" key="3">
    <source>
        <dbReference type="Pfam" id="PF07510"/>
    </source>
</evidence>
<keyword evidence="2" id="KW-0732">Signal</keyword>
<keyword evidence="5" id="KW-0614">Plasmid</keyword>
<feature type="signal peptide" evidence="2">
    <location>
        <begin position="1"/>
        <end position="24"/>
    </location>
</feature>
<feature type="chain" id="PRO_5010911284" evidence="2">
    <location>
        <begin position="25"/>
        <end position="248"/>
    </location>
</feature>
<feature type="compositionally biased region" description="Low complexity" evidence="1">
    <location>
        <begin position="32"/>
        <end position="44"/>
    </location>
</feature>
<dbReference type="EMBL" id="KP851975">
    <property type="protein sequence ID" value="AKF16016.1"/>
    <property type="molecule type" value="Genomic_DNA"/>
</dbReference>
<gene>
    <name evidence="4" type="ORF">pVAPN2012_0570</name>
    <name evidence="5" type="ORF">pVAPN_0570</name>
</gene>
<protein>
    <submittedName>
        <fullName evidence="5">Putative endonuclease</fullName>
    </submittedName>
</protein>
<evidence type="ECO:0000313" key="4">
    <source>
        <dbReference type="EMBL" id="AKF16016.1"/>
    </source>
</evidence>
<dbReference type="GO" id="GO:0004519">
    <property type="term" value="F:endonuclease activity"/>
    <property type="evidence" value="ECO:0007669"/>
    <property type="project" value="UniProtKB-KW"/>
</dbReference>
<keyword evidence="5" id="KW-0540">Nuclease</keyword>
<proteinExistence type="predicted"/>
<evidence type="ECO:0000313" key="5">
    <source>
        <dbReference type="EMBL" id="AKG90516.1"/>
    </source>
</evidence>
<feature type="domain" description="GmrSD restriction endonucleases C-terminal" evidence="3">
    <location>
        <begin position="104"/>
        <end position="233"/>
    </location>
</feature>
<dbReference type="AlphaFoldDB" id="A0A0F7DB58"/>
<geneLocation type="plasmid" evidence="4">
    <name>pVAPN2012</name>
</geneLocation>
<geneLocation type="plasmid" evidence="5">
    <name>pVAPN1571</name>
</geneLocation>
<keyword evidence="5" id="KW-0378">Hydrolase</keyword>
<evidence type="ECO:0000256" key="2">
    <source>
        <dbReference type="SAM" id="SignalP"/>
    </source>
</evidence>
<organism evidence="5">
    <name type="scientific">Rhodococcus hoagii</name>
    <name type="common">Corynebacterium equii</name>
    <dbReference type="NCBI Taxonomy" id="43767"/>
    <lineage>
        <taxon>Bacteria</taxon>
        <taxon>Bacillati</taxon>
        <taxon>Actinomycetota</taxon>
        <taxon>Actinomycetes</taxon>
        <taxon>Mycobacteriales</taxon>
        <taxon>Nocardiaceae</taxon>
        <taxon>Prescottella</taxon>
    </lineage>
</organism>
<feature type="region of interest" description="Disordered" evidence="1">
    <location>
        <begin position="27"/>
        <end position="49"/>
    </location>
</feature>
<dbReference type="InterPro" id="IPR011089">
    <property type="entry name" value="GmrSD_C"/>
</dbReference>
<accession>A0A0F7DB58</accession>
<dbReference type="EMBL" id="KF439868">
    <property type="protein sequence ID" value="AKG90516.1"/>
    <property type="molecule type" value="Genomic_DNA"/>
</dbReference>
<dbReference type="PANTHER" id="PTHR24094">
    <property type="entry name" value="SECRETED PROTEIN"/>
    <property type="match status" value="1"/>
</dbReference>